<evidence type="ECO:0000313" key="1">
    <source>
        <dbReference type="EMBL" id="PKY69382.1"/>
    </source>
</evidence>
<organism evidence="1 2">
    <name type="scientific">Brevibacterium ravenspurgense</name>
    <dbReference type="NCBI Taxonomy" id="479117"/>
    <lineage>
        <taxon>Bacteria</taxon>
        <taxon>Bacillati</taxon>
        <taxon>Actinomycetota</taxon>
        <taxon>Actinomycetes</taxon>
        <taxon>Micrococcales</taxon>
        <taxon>Brevibacteriaceae</taxon>
        <taxon>Brevibacterium</taxon>
    </lineage>
</organism>
<evidence type="ECO:0000313" key="2">
    <source>
        <dbReference type="Proteomes" id="UP000242755"/>
    </source>
</evidence>
<protein>
    <submittedName>
        <fullName evidence="1">NTP-binding protein</fullName>
    </submittedName>
</protein>
<dbReference type="EMBL" id="PKGO01000022">
    <property type="protein sequence ID" value="PKY69382.1"/>
    <property type="molecule type" value="Genomic_DNA"/>
</dbReference>
<dbReference type="Proteomes" id="UP000242755">
    <property type="component" value="Unassembled WGS sequence"/>
</dbReference>
<proteinExistence type="predicted"/>
<sequence>MKSVIVPSVQSPPSMLKLHDFCNRA</sequence>
<name>A0A2I1IE25_9MICO</name>
<feature type="non-terminal residue" evidence="1">
    <location>
        <position position="25"/>
    </location>
</feature>
<accession>A0A2I1IE25</accession>
<dbReference type="AlphaFoldDB" id="A0A2I1IE25"/>
<reference evidence="1 2" key="1">
    <citation type="submission" date="2017-12" db="EMBL/GenBank/DDBJ databases">
        <title>Phylogenetic diversity of female urinary microbiome.</title>
        <authorList>
            <person name="Thomas-White K."/>
            <person name="Wolfe A.J."/>
        </authorList>
    </citation>
    <scope>NUCLEOTIDE SEQUENCE [LARGE SCALE GENOMIC DNA]</scope>
    <source>
        <strain evidence="1 2">UMB0426</strain>
    </source>
</reference>
<comment type="caution">
    <text evidence="1">The sequence shown here is derived from an EMBL/GenBank/DDBJ whole genome shotgun (WGS) entry which is preliminary data.</text>
</comment>
<gene>
    <name evidence="1" type="ORF">CYJ40_10945</name>
</gene>